<organism evidence="10 11">
    <name type="scientific">Gordonia insulae</name>
    <dbReference type="NCBI Taxonomy" id="2420509"/>
    <lineage>
        <taxon>Bacteria</taxon>
        <taxon>Bacillati</taxon>
        <taxon>Actinomycetota</taxon>
        <taxon>Actinomycetes</taxon>
        <taxon>Mycobacteriales</taxon>
        <taxon>Gordoniaceae</taxon>
        <taxon>Gordonia</taxon>
    </lineage>
</organism>
<keyword evidence="11" id="KW-1185">Reference proteome</keyword>
<evidence type="ECO:0000256" key="1">
    <source>
        <dbReference type="ARBA" id="ARBA00004651"/>
    </source>
</evidence>
<dbReference type="PANTHER" id="PTHR42810">
    <property type="entry name" value="PURINE PERMEASE C1399.01C-RELATED"/>
    <property type="match status" value="1"/>
</dbReference>
<evidence type="ECO:0000256" key="4">
    <source>
        <dbReference type="ARBA" id="ARBA00022475"/>
    </source>
</evidence>
<sequence length="482" mass="49429">MHDSVPPFAVLKGSAMALSPPHTRRTRDVDATDDTHDPVDERVGVARSVSLGFQHVLVMYAGVIAVPLIFAQTMGLTASQTITLLNINLIVGGIGTLIQTLGLWKFGARFPLVQGASFIGLAPSLLIGQDYGLRYVFGSVIAAGLIVLVAAPLLGQVLRLFPPVVIGSVITIVGLSLMPAAAGWFGGGADSPDFGSAENLALGAGTVVLIVALYAFTRGAWRNLSILVALVVGTVIALSAGMTDFGDVGSASWAGISNPFELGAPAFSPIPILVMTLAMFVIVAETTGNMLAIGRMASTEVTPQRLASAFRGDGLSTAIGGLFHGFPLNAFSQNSGLIAMTGVRSRFVVATGGVLMILMGLVPKLGAVVAAIPPSVLGGAAIVMFGMTTAAGIQELARVRYEGTNNSLVVAVAVSVGVLPMAAPTLFEKFDGTLGMVLSSGILLGTVAAVVLNLVCNLRRTPAGRDAASTSHSATEDLEVVR</sequence>
<name>A0A3G8JSK0_9ACTN</name>
<keyword evidence="7 9" id="KW-0472">Membrane</keyword>
<feature type="transmembrane region" description="Helical" evidence="9">
    <location>
        <begin position="166"/>
        <end position="187"/>
    </location>
</feature>
<feature type="transmembrane region" description="Helical" evidence="9">
    <location>
        <begin position="57"/>
        <end position="78"/>
    </location>
</feature>
<dbReference type="InterPro" id="IPR017588">
    <property type="entry name" value="UacT-like"/>
</dbReference>
<dbReference type="PANTHER" id="PTHR42810:SF4">
    <property type="entry name" value="URIC ACID TRANSPORTER UACT"/>
    <property type="match status" value="1"/>
</dbReference>
<feature type="transmembrane region" description="Helical" evidence="9">
    <location>
        <begin position="224"/>
        <end position="242"/>
    </location>
</feature>
<feature type="transmembrane region" description="Helical" evidence="9">
    <location>
        <begin position="347"/>
        <end position="370"/>
    </location>
</feature>
<dbReference type="Proteomes" id="UP000271469">
    <property type="component" value="Chromosome"/>
</dbReference>
<dbReference type="InterPro" id="IPR006043">
    <property type="entry name" value="NCS2"/>
</dbReference>
<evidence type="ECO:0000313" key="11">
    <source>
        <dbReference type="Proteomes" id="UP000271469"/>
    </source>
</evidence>
<dbReference type="Pfam" id="PF00860">
    <property type="entry name" value="Xan_ur_permease"/>
    <property type="match status" value="1"/>
</dbReference>
<keyword evidence="6 9" id="KW-1133">Transmembrane helix</keyword>
<feature type="transmembrane region" description="Helical" evidence="9">
    <location>
        <begin position="408"/>
        <end position="427"/>
    </location>
</feature>
<proteinExistence type="inferred from homology"/>
<dbReference type="KEGG" id="gom:D7316_04498"/>
<accession>A0A3G8JSK0</accession>
<evidence type="ECO:0000256" key="2">
    <source>
        <dbReference type="ARBA" id="ARBA00008821"/>
    </source>
</evidence>
<feature type="transmembrane region" description="Helical" evidence="9">
    <location>
        <begin position="262"/>
        <end position="284"/>
    </location>
</feature>
<dbReference type="EMBL" id="CP033972">
    <property type="protein sequence ID" value="AZG47886.1"/>
    <property type="molecule type" value="Genomic_DNA"/>
</dbReference>
<dbReference type="NCBIfam" id="NF037981">
    <property type="entry name" value="NCS2_1"/>
    <property type="match status" value="1"/>
</dbReference>
<feature type="transmembrane region" description="Helical" evidence="9">
    <location>
        <begin position="199"/>
        <end position="217"/>
    </location>
</feature>
<keyword evidence="5 9" id="KW-0812">Transmembrane</keyword>
<dbReference type="NCBIfam" id="TIGR03173">
    <property type="entry name" value="pbuX"/>
    <property type="match status" value="1"/>
</dbReference>
<comment type="similarity">
    <text evidence="2">Belongs to the nucleobase:cation symporter-2 (NCS2) (TC 2.A.40) family.</text>
</comment>
<evidence type="ECO:0000256" key="6">
    <source>
        <dbReference type="ARBA" id="ARBA00022989"/>
    </source>
</evidence>
<evidence type="ECO:0000256" key="5">
    <source>
        <dbReference type="ARBA" id="ARBA00022692"/>
    </source>
</evidence>
<keyword evidence="4" id="KW-1003">Cell membrane</keyword>
<evidence type="ECO:0000256" key="7">
    <source>
        <dbReference type="ARBA" id="ARBA00023136"/>
    </source>
</evidence>
<keyword evidence="3" id="KW-0813">Transport</keyword>
<feature type="transmembrane region" description="Helical" evidence="9">
    <location>
        <begin position="135"/>
        <end position="154"/>
    </location>
</feature>
<evidence type="ECO:0000256" key="3">
    <source>
        <dbReference type="ARBA" id="ARBA00022448"/>
    </source>
</evidence>
<protein>
    <submittedName>
        <fullName evidence="10">Uric acid transporter UacT</fullName>
    </submittedName>
</protein>
<evidence type="ECO:0000256" key="8">
    <source>
        <dbReference type="SAM" id="MobiDB-lite"/>
    </source>
</evidence>
<evidence type="ECO:0000313" key="10">
    <source>
        <dbReference type="EMBL" id="AZG47886.1"/>
    </source>
</evidence>
<feature type="transmembrane region" description="Helical" evidence="9">
    <location>
        <begin position="433"/>
        <end position="455"/>
    </location>
</feature>
<comment type="subcellular location">
    <subcellularLocation>
        <location evidence="1">Cell membrane</location>
        <topology evidence="1">Multi-pass membrane protein</topology>
    </subcellularLocation>
</comment>
<dbReference type="NCBIfam" id="TIGR00801">
    <property type="entry name" value="ncs2"/>
    <property type="match status" value="1"/>
</dbReference>
<gene>
    <name evidence="10" type="primary">uacT_2</name>
    <name evidence="10" type="ORF">D7316_04498</name>
</gene>
<feature type="region of interest" description="Disordered" evidence="8">
    <location>
        <begin position="18"/>
        <end position="37"/>
    </location>
</feature>
<evidence type="ECO:0000256" key="9">
    <source>
        <dbReference type="SAM" id="Phobius"/>
    </source>
</evidence>
<dbReference type="InterPro" id="IPR006042">
    <property type="entry name" value="Xan_ur_permease"/>
</dbReference>
<reference evidence="10 11" key="1">
    <citation type="submission" date="2018-11" db="EMBL/GenBank/DDBJ databases">
        <title>Gordonia insulae sp. nov., isolated from an island soil.</title>
        <authorList>
            <person name="Kim Y.S."/>
            <person name="Kim S.B."/>
        </authorList>
    </citation>
    <scope>NUCLEOTIDE SEQUENCE [LARGE SCALE GENOMIC DNA]</scope>
    <source>
        <strain evidence="10 11">MMS17-SY073</strain>
    </source>
</reference>
<feature type="transmembrane region" description="Helical" evidence="9">
    <location>
        <begin position="376"/>
        <end position="396"/>
    </location>
</feature>
<dbReference type="GO" id="GO:0042907">
    <property type="term" value="F:xanthine transmembrane transporter activity"/>
    <property type="evidence" value="ECO:0007669"/>
    <property type="project" value="TreeGrafter"/>
</dbReference>
<feature type="compositionally biased region" description="Basic and acidic residues" evidence="8">
    <location>
        <begin position="26"/>
        <end position="37"/>
    </location>
</feature>
<dbReference type="AlphaFoldDB" id="A0A3G8JSK0"/>
<dbReference type="GO" id="GO:0005886">
    <property type="term" value="C:plasma membrane"/>
    <property type="evidence" value="ECO:0007669"/>
    <property type="project" value="UniProtKB-SubCell"/>
</dbReference>
<feature type="transmembrane region" description="Helical" evidence="9">
    <location>
        <begin position="84"/>
        <end position="104"/>
    </location>
</feature>